<keyword evidence="3" id="KW-1185">Reference proteome</keyword>
<keyword evidence="1" id="KW-0812">Transmembrane</keyword>
<dbReference type="Proteomes" id="UP001626550">
    <property type="component" value="Unassembled WGS sequence"/>
</dbReference>
<dbReference type="AlphaFoldDB" id="A0ABD2QLB5"/>
<dbReference type="EMBL" id="JBJKFK010000060">
    <property type="protein sequence ID" value="KAL3320328.1"/>
    <property type="molecule type" value="Genomic_DNA"/>
</dbReference>
<keyword evidence="1" id="KW-1133">Transmembrane helix</keyword>
<protein>
    <submittedName>
        <fullName evidence="2">Uncharacterized protein</fullName>
    </submittedName>
</protein>
<feature type="transmembrane region" description="Helical" evidence="1">
    <location>
        <begin position="21"/>
        <end position="45"/>
    </location>
</feature>
<name>A0ABD2QLB5_9PLAT</name>
<gene>
    <name evidence="2" type="ORF">Ciccas_000997</name>
</gene>
<reference evidence="2 3" key="1">
    <citation type="submission" date="2024-11" db="EMBL/GenBank/DDBJ databases">
        <title>Adaptive evolution of stress response genes in parasites aligns with host niche diversity.</title>
        <authorList>
            <person name="Hahn C."/>
            <person name="Resl P."/>
        </authorList>
    </citation>
    <scope>NUCLEOTIDE SEQUENCE [LARGE SCALE GENOMIC DNA]</scope>
    <source>
        <strain evidence="2">EGGRZ-B1_66</strain>
        <tissue evidence="2">Body</tissue>
    </source>
</reference>
<evidence type="ECO:0000256" key="1">
    <source>
        <dbReference type="SAM" id="Phobius"/>
    </source>
</evidence>
<keyword evidence="1" id="KW-0472">Membrane</keyword>
<evidence type="ECO:0000313" key="3">
    <source>
        <dbReference type="Proteomes" id="UP001626550"/>
    </source>
</evidence>
<organism evidence="2 3">
    <name type="scientific">Cichlidogyrus casuarinus</name>
    <dbReference type="NCBI Taxonomy" id="1844966"/>
    <lineage>
        <taxon>Eukaryota</taxon>
        <taxon>Metazoa</taxon>
        <taxon>Spiralia</taxon>
        <taxon>Lophotrochozoa</taxon>
        <taxon>Platyhelminthes</taxon>
        <taxon>Monogenea</taxon>
        <taxon>Monopisthocotylea</taxon>
        <taxon>Dactylogyridea</taxon>
        <taxon>Ancyrocephalidae</taxon>
        <taxon>Cichlidogyrus</taxon>
    </lineage>
</organism>
<proteinExistence type="predicted"/>
<feature type="transmembrane region" description="Helical" evidence="1">
    <location>
        <begin position="57"/>
        <end position="76"/>
    </location>
</feature>
<evidence type="ECO:0000313" key="2">
    <source>
        <dbReference type="EMBL" id="KAL3320328.1"/>
    </source>
</evidence>
<accession>A0ABD2QLB5</accession>
<sequence>MWLDMASKNLSSAFRMYFHDFLLLGSSEITLNFTTSLLPILHQLFQLFLKADTTNESLFILATILIILEPSAQLLMGKKRGNNFRTHLDGEFMQLLQKLDNFKLMQEESLFNHLRAMRNICQFLGPQTMQVYLYSDSTFIPLLSQLLELHINDRDVFLLDTDLVQEQVTRGYCHIFPKSYSWFNDPKIFYELFLIVLDSVKCPQNVTFLLSSSDVFLLSMTTRAVIASDESLEIKLSLLKPTLLNHCERIIALFEDHNVQLERTVLYEVALSLELFANFSKIFCNPSIPLASTLEILAQIIVPVAFCLNCDSTLVSSSAEIFCEILPKNLSQHLGMRDLEDVISLLGDQLVSSVMLDLNKMLFMIKFSTPTNYLEVDDERSVSFLRLSSLHPTQVEPQKLDSYATISLFDEPRAPLPMHDQFNELLQLDSRSPTQMANSQEYE</sequence>
<comment type="caution">
    <text evidence="2">The sequence shown here is derived from an EMBL/GenBank/DDBJ whole genome shotgun (WGS) entry which is preliminary data.</text>
</comment>